<sequence length="106" mass="12008">MSDTHNSDHENPCTINDYDEIQSKLVTEDHGGELNIVEMVFDSIDIIEELSIKVEVMDEVTTNMELKPILNESVEELIHFLAIAEKVPAEEIDEFNLFSSKKGDKA</sequence>
<organism evidence="1 2">
    <name type="scientific">Gossypium stocksii</name>
    <dbReference type="NCBI Taxonomy" id="47602"/>
    <lineage>
        <taxon>Eukaryota</taxon>
        <taxon>Viridiplantae</taxon>
        <taxon>Streptophyta</taxon>
        <taxon>Embryophyta</taxon>
        <taxon>Tracheophyta</taxon>
        <taxon>Spermatophyta</taxon>
        <taxon>Magnoliopsida</taxon>
        <taxon>eudicotyledons</taxon>
        <taxon>Gunneridae</taxon>
        <taxon>Pentapetalae</taxon>
        <taxon>rosids</taxon>
        <taxon>malvids</taxon>
        <taxon>Malvales</taxon>
        <taxon>Malvaceae</taxon>
        <taxon>Malvoideae</taxon>
        <taxon>Gossypium</taxon>
    </lineage>
</organism>
<name>A0A9D3ZWC5_9ROSI</name>
<accession>A0A9D3ZWC5</accession>
<dbReference type="Proteomes" id="UP000828251">
    <property type="component" value="Unassembled WGS sequence"/>
</dbReference>
<comment type="caution">
    <text evidence="1">The sequence shown here is derived from an EMBL/GenBank/DDBJ whole genome shotgun (WGS) entry which is preliminary data.</text>
</comment>
<evidence type="ECO:0000313" key="1">
    <source>
        <dbReference type="EMBL" id="KAH1073260.1"/>
    </source>
</evidence>
<reference evidence="1 2" key="1">
    <citation type="journal article" date="2021" name="Plant Biotechnol. J.">
        <title>Multi-omics assisted identification of the key and species-specific regulatory components of drought-tolerant mechanisms in Gossypium stocksii.</title>
        <authorList>
            <person name="Yu D."/>
            <person name="Ke L."/>
            <person name="Zhang D."/>
            <person name="Wu Y."/>
            <person name="Sun Y."/>
            <person name="Mei J."/>
            <person name="Sun J."/>
            <person name="Sun Y."/>
        </authorList>
    </citation>
    <scope>NUCLEOTIDE SEQUENCE [LARGE SCALE GENOMIC DNA]</scope>
    <source>
        <strain evidence="2">cv. E1</strain>
        <tissue evidence="1">Leaf</tissue>
    </source>
</reference>
<evidence type="ECO:0000313" key="2">
    <source>
        <dbReference type="Proteomes" id="UP000828251"/>
    </source>
</evidence>
<protein>
    <submittedName>
        <fullName evidence="1">Uncharacterized protein</fullName>
    </submittedName>
</protein>
<keyword evidence="2" id="KW-1185">Reference proteome</keyword>
<dbReference type="EMBL" id="JAIQCV010000008">
    <property type="protein sequence ID" value="KAH1073260.1"/>
    <property type="molecule type" value="Genomic_DNA"/>
</dbReference>
<dbReference type="AlphaFoldDB" id="A0A9D3ZWC5"/>
<gene>
    <name evidence="1" type="ORF">J1N35_025588</name>
</gene>
<proteinExistence type="predicted"/>